<evidence type="ECO:0000313" key="7">
    <source>
        <dbReference type="Proteomes" id="UP001324427"/>
    </source>
</evidence>
<evidence type="ECO:0000256" key="4">
    <source>
        <dbReference type="SAM" id="MobiDB-lite"/>
    </source>
</evidence>
<organism evidence="6 7">
    <name type="scientific">Oleoguttula mirabilis</name>
    <dbReference type="NCBI Taxonomy" id="1507867"/>
    <lineage>
        <taxon>Eukaryota</taxon>
        <taxon>Fungi</taxon>
        <taxon>Dikarya</taxon>
        <taxon>Ascomycota</taxon>
        <taxon>Pezizomycotina</taxon>
        <taxon>Dothideomycetes</taxon>
        <taxon>Dothideomycetidae</taxon>
        <taxon>Mycosphaerellales</taxon>
        <taxon>Teratosphaeriaceae</taxon>
        <taxon>Oleoguttula</taxon>
    </lineage>
</organism>
<keyword evidence="7" id="KW-1185">Reference proteome</keyword>
<gene>
    <name evidence="6" type="ORF">LTR36_004422</name>
</gene>
<feature type="compositionally biased region" description="Polar residues" evidence="4">
    <location>
        <begin position="53"/>
        <end position="67"/>
    </location>
</feature>
<dbReference type="InterPro" id="IPR001357">
    <property type="entry name" value="BRCT_dom"/>
</dbReference>
<dbReference type="Gene3D" id="3.40.50.10190">
    <property type="entry name" value="BRCT domain"/>
    <property type="match status" value="1"/>
</dbReference>
<accession>A0AAV9JG26</accession>
<dbReference type="GO" id="GO:0042393">
    <property type="term" value="F:histone binding"/>
    <property type="evidence" value="ECO:0007669"/>
    <property type="project" value="TreeGrafter"/>
</dbReference>
<comment type="caution">
    <text evidence="6">The sequence shown here is derived from an EMBL/GenBank/DDBJ whole genome shotgun (WGS) entry which is preliminary data.</text>
</comment>
<feature type="region of interest" description="Disordered" evidence="4">
    <location>
        <begin position="797"/>
        <end position="841"/>
    </location>
</feature>
<dbReference type="GO" id="GO:0045944">
    <property type="term" value="P:positive regulation of transcription by RNA polymerase II"/>
    <property type="evidence" value="ECO:0007669"/>
    <property type="project" value="TreeGrafter"/>
</dbReference>
<feature type="region of interest" description="Disordered" evidence="4">
    <location>
        <begin position="1184"/>
        <end position="1227"/>
    </location>
</feature>
<reference evidence="6 7" key="1">
    <citation type="submission" date="2021-11" db="EMBL/GenBank/DDBJ databases">
        <title>Black yeast isolated from Biological Soil Crust.</title>
        <authorList>
            <person name="Kurbessoian T."/>
        </authorList>
    </citation>
    <scope>NUCLEOTIDE SEQUENCE [LARGE SCALE GENOMIC DNA]</scope>
    <source>
        <strain evidence="6 7">CCFEE 5522</strain>
    </source>
</reference>
<sequence length="1533" mass="164575">MASLAEGSVASIPISNLAALREQLLLHRQPAASAQQVPEAESDNNDKDETHRASTTNEPSGSASAVTPESADAYRTPHSSPNAHHPRLTSSKPAPATELEAMMQRSPSQRAFGGMTRAESFNGYPGGDTQPMESQVYRDYNESVAAMSSRTTVTPQKKEKAVLYISPDGKVNTYDTTVTDKTPKTCAEGETGFIDLADAWQRESSQGARSTTSDMEELLASPETQLHLPEDLPKPTMPETPAMAGHKRSRSGEILTSAMATTNKTPGLSQLFGGEKAPVMGATQLFGQTQMPSSPLPDAPRSDPIFTRPSPNINHQMSVSSPAMVMSSPVATMHARPSSSTAGEPRDNYTSMRESQDRRAALLRAESGLSALEEDDDDEDSQQRRIAQRRMQRVISDQELSKWEKLKAPSRPGSRPTSRRKHAATIDLVTPATMRKGGRVEFSISDDENDSDDDLPVNDHNEELPLNEDDNDRTSVQEQDEDDVYDELGQTVLRSQPDERVDDDEHRAVDGSVQEDEEIRNDANTDDAGTTDARSLVVVVDEQDAEHAAAEEERGIIATQRSAIADSQPLRQNRVTSVQRRETHEQSSMSSFVPGSQYAGKTSQEQAHMRASGLRQSSTSQLQMSEKLPSSPPLPTASSTLPEGSAEASIARREMLARFQPHAQPVQAQARSEQEIPESDILASDSIRPGTSHSTAAFHTIVQGESNSVPIPFPTAQTHLSATGGLSPAKSPHKVFASQHSRLSAIDSPRGLAGVRRFADIAADPSPPNASGETELDVDAIMDDVMTAEDREFIEAVSSPVSEKASKRRKITHAASRQISSRSASPTKLAQSHAPTEASAEAALPALPPNAQTLQSLVAEAREAVMMPATKPSYVLRSSPSKANELPVSTPENAELPKGTQESVKRREEAGAKAVSQLLTARSTRALKSGKLAGGGRKTSTLAAAVEDGSPKTAGKGKGLTLKLFSKKAAVTYGQRNSRSVRRRQSTPLADGDVAQPNAPAEEPIEPKAAVVEPQESGEDIEDGHDGHRPAITAPTRVFALFKGNFNNFYPATWLSSSFDGKSHRIQFDDMTGTNIEAQHVRSLDLRVGDQVKVDGPGWRNKGWIIKGFGKVAATDEERAVGTDVYGRTTAKVQAKSSSRQSLPASNSVQVDEDEVVEVLITNVYLTHTMWPGLRDRAFAPPETVRRDNSRLATPSTGLPTPDVETPVSRSRRATVPTSKAAARRTSHLREESVATNSSFGGAGLFSGMAFAISYGTNEAEKAEVTRHIQRNGGIILENGFDELFDLPNLDDTAATAAADAAYSGLGVKPEYEHLGFVALIADSHTRRAKYMQALALGLPTLSGRWIADSLSAAERSQDAGPLPWHKYLLAAGESAYLNGAVRSRAIPAYSAAEARLADTIANREILLNGDGVLIVAPMKSKAVWKRRKAYAFLTLALGAGSVKRVADLAEAKALTEDGESWKWVYVDGSVADASAVLFGAHGDAAAKKRKRGADAVAKVDGKAMSVASSDGKVKIVNDEFVVQSLILGALVD</sequence>
<feature type="compositionally biased region" description="Low complexity" evidence="4">
    <location>
        <begin position="814"/>
        <end position="825"/>
    </location>
</feature>
<dbReference type="InterPro" id="IPR036420">
    <property type="entry name" value="BRCT_dom_sf"/>
</dbReference>
<feature type="compositionally biased region" description="Polar residues" evidence="4">
    <location>
        <begin position="77"/>
        <end position="92"/>
    </location>
</feature>
<dbReference type="InterPro" id="IPR041297">
    <property type="entry name" value="Crb2_Tudor"/>
</dbReference>
<comment type="subcellular location">
    <subcellularLocation>
        <location evidence="1">Nucleus</location>
    </subcellularLocation>
</comment>
<evidence type="ECO:0000256" key="3">
    <source>
        <dbReference type="ARBA" id="ARBA00023242"/>
    </source>
</evidence>
<feature type="compositionally biased region" description="Polar residues" evidence="4">
    <location>
        <begin position="569"/>
        <end position="578"/>
    </location>
</feature>
<evidence type="ECO:0000256" key="2">
    <source>
        <dbReference type="ARBA" id="ARBA00022763"/>
    </source>
</evidence>
<dbReference type="PANTHER" id="PTHR15321">
    <property type="entry name" value="TUMOR SUPPRESSOR P53-BINDING PROTEIN 1"/>
    <property type="match status" value="1"/>
</dbReference>
<dbReference type="InterPro" id="IPR047252">
    <property type="entry name" value="TP53BP1-like"/>
</dbReference>
<feature type="compositionally biased region" description="Basic and acidic residues" evidence="4">
    <location>
        <begin position="496"/>
        <end position="509"/>
    </location>
</feature>
<feature type="compositionally biased region" description="Polar residues" evidence="4">
    <location>
        <begin position="337"/>
        <end position="353"/>
    </location>
</feature>
<feature type="region of interest" description="Disordered" evidence="4">
    <location>
        <begin position="29"/>
        <end position="106"/>
    </location>
</feature>
<feature type="domain" description="BRCT" evidence="5">
    <location>
        <begin position="1241"/>
        <end position="1351"/>
    </location>
</feature>
<dbReference type="Pfam" id="PF18115">
    <property type="entry name" value="Tudor_3"/>
    <property type="match status" value="1"/>
</dbReference>
<dbReference type="CDD" id="cd17745">
    <property type="entry name" value="BRCT_p53bp1_rpt1"/>
    <property type="match status" value="1"/>
</dbReference>
<dbReference type="PROSITE" id="PS50172">
    <property type="entry name" value="BRCT"/>
    <property type="match status" value="1"/>
</dbReference>
<feature type="region of interest" description="Disordered" evidence="4">
    <location>
        <begin position="329"/>
        <end position="532"/>
    </location>
</feature>
<dbReference type="Gene3D" id="2.30.30.140">
    <property type="match status" value="1"/>
</dbReference>
<keyword evidence="2" id="KW-0227">DNA damage</keyword>
<dbReference type="GO" id="GO:0005634">
    <property type="term" value="C:nucleus"/>
    <property type="evidence" value="ECO:0007669"/>
    <property type="project" value="UniProtKB-SubCell"/>
</dbReference>
<dbReference type="PANTHER" id="PTHR15321:SF3">
    <property type="entry name" value="TP53-BINDING PROTEIN 1"/>
    <property type="match status" value="1"/>
</dbReference>
<dbReference type="GO" id="GO:0000077">
    <property type="term" value="P:DNA damage checkpoint signaling"/>
    <property type="evidence" value="ECO:0007669"/>
    <property type="project" value="TreeGrafter"/>
</dbReference>
<feature type="compositionally biased region" description="Acidic residues" evidence="4">
    <location>
        <begin position="444"/>
        <end position="456"/>
    </location>
</feature>
<feature type="region of interest" description="Disordered" evidence="4">
    <location>
        <begin position="974"/>
        <end position="1004"/>
    </location>
</feature>
<evidence type="ECO:0000256" key="1">
    <source>
        <dbReference type="ARBA" id="ARBA00004123"/>
    </source>
</evidence>
<feature type="region of interest" description="Disordered" evidence="4">
    <location>
        <begin position="562"/>
        <end position="648"/>
    </location>
</feature>
<protein>
    <recommendedName>
        <fullName evidence="5">BRCT domain-containing protein</fullName>
    </recommendedName>
</protein>
<feature type="region of interest" description="Disordered" evidence="4">
    <location>
        <begin position="874"/>
        <end position="902"/>
    </location>
</feature>
<feature type="compositionally biased region" description="Polar residues" evidence="4">
    <location>
        <begin position="586"/>
        <end position="606"/>
    </location>
</feature>
<keyword evidence="3" id="KW-0539">Nucleus</keyword>
<proteinExistence type="predicted"/>
<dbReference type="EMBL" id="JAVFHQ010000026">
    <property type="protein sequence ID" value="KAK4544212.1"/>
    <property type="molecule type" value="Genomic_DNA"/>
</dbReference>
<dbReference type="Proteomes" id="UP001324427">
    <property type="component" value="Unassembled WGS sequence"/>
</dbReference>
<feature type="compositionally biased region" description="Polar residues" evidence="4">
    <location>
        <begin position="614"/>
        <end position="624"/>
    </location>
</feature>
<evidence type="ECO:0000259" key="5">
    <source>
        <dbReference type="PROSITE" id="PS50172"/>
    </source>
</evidence>
<dbReference type="InterPro" id="IPR047249">
    <property type="entry name" value="BRCT_p53bp1-like_rpt1"/>
</dbReference>
<evidence type="ECO:0000313" key="6">
    <source>
        <dbReference type="EMBL" id="KAK4544212.1"/>
    </source>
</evidence>
<dbReference type="SUPFAM" id="SSF52113">
    <property type="entry name" value="BRCT domain"/>
    <property type="match status" value="1"/>
</dbReference>
<name>A0AAV9JG26_9PEZI</name>